<dbReference type="CDD" id="cd04496">
    <property type="entry name" value="SSB_OBF"/>
    <property type="match status" value="1"/>
</dbReference>
<dbReference type="PIRSF" id="PIRSF002070">
    <property type="entry name" value="SSB"/>
    <property type="match status" value="1"/>
</dbReference>
<dbReference type="GO" id="GO:0006260">
    <property type="term" value="P:DNA replication"/>
    <property type="evidence" value="ECO:0007669"/>
    <property type="project" value="InterPro"/>
</dbReference>
<dbReference type="PANTHER" id="PTHR10302">
    <property type="entry name" value="SINGLE-STRANDED DNA-BINDING PROTEIN"/>
    <property type="match status" value="1"/>
</dbReference>
<evidence type="ECO:0000256" key="3">
    <source>
        <dbReference type="RuleBase" id="RU000524"/>
    </source>
</evidence>
<dbReference type="PANTHER" id="PTHR10302:SF0">
    <property type="entry name" value="SINGLE-STRANDED DNA-BINDING PROTEIN, MITOCHONDRIAL"/>
    <property type="match status" value="1"/>
</dbReference>
<evidence type="ECO:0000256" key="1">
    <source>
        <dbReference type="ARBA" id="ARBA00023125"/>
    </source>
</evidence>
<evidence type="ECO:0000256" key="2">
    <source>
        <dbReference type="PIRNR" id="PIRNR002070"/>
    </source>
</evidence>
<dbReference type="NCBIfam" id="TIGR00621">
    <property type="entry name" value="ssb"/>
    <property type="match status" value="1"/>
</dbReference>
<dbReference type="PROSITE" id="PS50935">
    <property type="entry name" value="SSB"/>
    <property type="match status" value="1"/>
</dbReference>
<dbReference type="GO" id="GO:0009295">
    <property type="term" value="C:nucleoid"/>
    <property type="evidence" value="ECO:0007669"/>
    <property type="project" value="TreeGrafter"/>
</dbReference>
<dbReference type="GO" id="GO:0003697">
    <property type="term" value="F:single-stranded DNA binding"/>
    <property type="evidence" value="ECO:0007669"/>
    <property type="project" value="InterPro"/>
</dbReference>
<dbReference type="InterPro" id="IPR011344">
    <property type="entry name" value="ssDNA-bd"/>
</dbReference>
<feature type="compositionally biased region" description="Acidic residues" evidence="4">
    <location>
        <begin position="113"/>
        <end position="130"/>
    </location>
</feature>
<gene>
    <name evidence="5" type="ORF">GWR21_12190</name>
</gene>
<sequence>MIKLQLIGHLGHDAVQRNVNGNTVLGFRMAHTERYRTKEGVLQERTTWVDCSCWNKEKLGRFLTTGTQVYVEGTPSADTYVNAQGDNISIMRLRVSSLQLLASRRGDGKREQEVEEMVMENEDPADDLPF</sequence>
<reference evidence="5 6" key="1">
    <citation type="submission" date="2020-01" db="EMBL/GenBank/DDBJ databases">
        <title>Complete genome sequence of Chitinophaga sp. H33E-04 isolated from quinoa roots.</title>
        <authorList>
            <person name="Weon H.-Y."/>
            <person name="Lee S.A."/>
        </authorList>
    </citation>
    <scope>NUCLEOTIDE SEQUENCE [LARGE SCALE GENOMIC DNA]</scope>
    <source>
        <strain evidence="5 6">H33E-04</strain>
    </source>
</reference>
<accession>A0A6B9ZGU4</accession>
<dbReference type="InterPro" id="IPR000424">
    <property type="entry name" value="Primosome_PriB/ssb"/>
</dbReference>
<dbReference type="AlphaFoldDB" id="A0A6B9ZGU4"/>
<dbReference type="InterPro" id="IPR012340">
    <property type="entry name" value="NA-bd_OB-fold"/>
</dbReference>
<organism evidence="5 6">
    <name type="scientific">Chitinophaga agri</name>
    <dbReference type="NCBI Taxonomy" id="2703787"/>
    <lineage>
        <taxon>Bacteria</taxon>
        <taxon>Pseudomonadati</taxon>
        <taxon>Bacteroidota</taxon>
        <taxon>Chitinophagia</taxon>
        <taxon>Chitinophagales</taxon>
        <taxon>Chitinophagaceae</taxon>
        <taxon>Chitinophaga</taxon>
    </lineage>
</organism>
<protein>
    <recommendedName>
        <fullName evidence="2 3">Single-stranded DNA-binding protein</fullName>
    </recommendedName>
</protein>
<evidence type="ECO:0000313" key="5">
    <source>
        <dbReference type="EMBL" id="QHS60335.1"/>
    </source>
</evidence>
<keyword evidence="6" id="KW-1185">Reference proteome</keyword>
<feature type="region of interest" description="Disordered" evidence="4">
    <location>
        <begin position="103"/>
        <end position="130"/>
    </location>
</feature>
<dbReference type="KEGG" id="chih:GWR21_12190"/>
<dbReference type="Gene3D" id="2.40.50.140">
    <property type="entry name" value="Nucleic acid-binding proteins"/>
    <property type="match status" value="1"/>
</dbReference>
<dbReference type="SUPFAM" id="SSF50249">
    <property type="entry name" value="Nucleic acid-binding proteins"/>
    <property type="match status" value="1"/>
</dbReference>
<dbReference type="Pfam" id="PF00436">
    <property type="entry name" value="SSB"/>
    <property type="match status" value="1"/>
</dbReference>
<evidence type="ECO:0000256" key="4">
    <source>
        <dbReference type="SAM" id="MobiDB-lite"/>
    </source>
</evidence>
<dbReference type="Proteomes" id="UP000476411">
    <property type="component" value="Chromosome"/>
</dbReference>
<dbReference type="RefSeq" id="WP_162332027.1">
    <property type="nucleotide sequence ID" value="NZ_CP048113.1"/>
</dbReference>
<keyword evidence="1 2" id="KW-0238">DNA-binding</keyword>
<dbReference type="EMBL" id="CP048113">
    <property type="protein sequence ID" value="QHS60335.1"/>
    <property type="molecule type" value="Genomic_DNA"/>
</dbReference>
<evidence type="ECO:0000313" key="6">
    <source>
        <dbReference type="Proteomes" id="UP000476411"/>
    </source>
</evidence>
<name>A0A6B9ZGU4_9BACT</name>
<proteinExistence type="predicted"/>